<evidence type="ECO:0000313" key="2">
    <source>
        <dbReference type="Proteomes" id="UP000053815"/>
    </source>
</evidence>
<gene>
    <name evidence="1" type="ORF">MAM1_0003c00383</name>
</gene>
<sequence>MTLSITIAIGYLTIPFVIKSSTQALTAEEEEERELGTPQWTFGNTISISCFVQSPPNIYPTLEKHVLQLAPSSHHFEEETLILLSQAFKQNKTPAGKATHGLINMSSDLLGILSCTDQSTVFTLQIVQFDHASQDPQQQAKSYIAPDVNTMPDIEQCAKPVEIMELCQMWPNSQPQLIRLASQVYQMGSLYGYWDYWRVFEGICERHQISANHLVNSK</sequence>
<name>A0A0C9LPQ0_9FUNG</name>
<dbReference type="EMBL" id="DF836292">
    <property type="protein sequence ID" value="GAN00955.1"/>
    <property type="molecule type" value="Genomic_DNA"/>
</dbReference>
<dbReference type="Proteomes" id="UP000053815">
    <property type="component" value="Unassembled WGS sequence"/>
</dbReference>
<proteinExistence type="predicted"/>
<evidence type="ECO:0000313" key="1">
    <source>
        <dbReference type="EMBL" id="GAN00955.1"/>
    </source>
</evidence>
<dbReference type="AlphaFoldDB" id="A0A0C9LPQ0"/>
<reference evidence="1" key="1">
    <citation type="submission" date="2014-09" db="EMBL/GenBank/DDBJ databases">
        <title>Draft genome sequence of an oleaginous Mucoromycotina fungus Mucor ambiguus NBRC6742.</title>
        <authorList>
            <person name="Takeda I."/>
            <person name="Yamane N."/>
            <person name="Morita T."/>
            <person name="Tamano K."/>
            <person name="Machida M."/>
            <person name="Baker S."/>
            <person name="Koike H."/>
        </authorList>
    </citation>
    <scope>NUCLEOTIDE SEQUENCE</scope>
    <source>
        <strain evidence="1">NBRC 6742</strain>
    </source>
</reference>
<protein>
    <submittedName>
        <fullName evidence="1">Uncharacterized protein</fullName>
    </submittedName>
</protein>
<keyword evidence="2" id="KW-1185">Reference proteome</keyword>
<dbReference type="OrthoDB" id="2215566at2759"/>
<organism evidence="1">
    <name type="scientific">Mucor ambiguus</name>
    <dbReference type="NCBI Taxonomy" id="91626"/>
    <lineage>
        <taxon>Eukaryota</taxon>
        <taxon>Fungi</taxon>
        <taxon>Fungi incertae sedis</taxon>
        <taxon>Mucoromycota</taxon>
        <taxon>Mucoromycotina</taxon>
        <taxon>Mucoromycetes</taxon>
        <taxon>Mucorales</taxon>
        <taxon>Mucorineae</taxon>
        <taxon>Mucoraceae</taxon>
        <taxon>Mucor</taxon>
    </lineage>
</organism>
<accession>A0A0C9LPQ0</accession>